<feature type="region of interest" description="Disordered" evidence="1">
    <location>
        <begin position="21"/>
        <end position="52"/>
    </location>
</feature>
<proteinExistence type="predicted"/>
<name>A0A0D7BH71_9AGAR</name>
<evidence type="ECO:0000313" key="3">
    <source>
        <dbReference type="Proteomes" id="UP000054007"/>
    </source>
</evidence>
<evidence type="ECO:0000256" key="1">
    <source>
        <dbReference type="SAM" id="MobiDB-lite"/>
    </source>
</evidence>
<gene>
    <name evidence="2" type="ORF">CYLTODRAFT_442967</name>
</gene>
<dbReference type="EMBL" id="KN880492">
    <property type="protein sequence ID" value="KIY68991.1"/>
    <property type="molecule type" value="Genomic_DNA"/>
</dbReference>
<keyword evidence="3" id="KW-1185">Reference proteome</keyword>
<dbReference type="Proteomes" id="UP000054007">
    <property type="component" value="Unassembled WGS sequence"/>
</dbReference>
<dbReference type="AlphaFoldDB" id="A0A0D7BH71"/>
<feature type="compositionally biased region" description="Basic and acidic residues" evidence="1">
    <location>
        <begin position="22"/>
        <end position="39"/>
    </location>
</feature>
<reference evidence="2 3" key="1">
    <citation type="journal article" date="2015" name="Fungal Genet. Biol.">
        <title>Evolution of novel wood decay mechanisms in Agaricales revealed by the genome sequences of Fistulina hepatica and Cylindrobasidium torrendii.</title>
        <authorList>
            <person name="Floudas D."/>
            <person name="Held B.W."/>
            <person name="Riley R."/>
            <person name="Nagy L.G."/>
            <person name="Koehler G."/>
            <person name="Ransdell A.S."/>
            <person name="Younus H."/>
            <person name="Chow J."/>
            <person name="Chiniquy J."/>
            <person name="Lipzen A."/>
            <person name="Tritt A."/>
            <person name="Sun H."/>
            <person name="Haridas S."/>
            <person name="LaButti K."/>
            <person name="Ohm R.A."/>
            <person name="Kues U."/>
            <person name="Blanchette R.A."/>
            <person name="Grigoriev I.V."/>
            <person name="Minto R.E."/>
            <person name="Hibbett D.S."/>
        </authorList>
    </citation>
    <scope>NUCLEOTIDE SEQUENCE [LARGE SCALE GENOMIC DNA]</scope>
    <source>
        <strain evidence="2 3">FP15055 ss-10</strain>
    </source>
</reference>
<sequence>MVFTKKKGRPRKHLTLATAKAANKEKRARYEEAHRELRGAKRRQERSQRPSIRWSAPSNSVWELQNDSIPITFPIPPDPRLAILYQKVKTIHSEILASMAGDAEDWFAAVFDILREARGEHLEANVERLGLILRTLNPYFHAMDIAYDTYTVFFRDTGTWGAQFTTMGLESGAWKGRIQRVLDAYGVGTKYLKGLIEHNEI</sequence>
<protein>
    <submittedName>
        <fullName evidence="2">Uncharacterized protein</fullName>
    </submittedName>
</protein>
<organism evidence="2 3">
    <name type="scientific">Cylindrobasidium torrendii FP15055 ss-10</name>
    <dbReference type="NCBI Taxonomy" id="1314674"/>
    <lineage>
        <taxon>Eukaryota</taxon>
        <taxon>Fungi</taxon>
        <taxon>Dikarya</taxon>
        <taxon>Basidiomycota</taxon>
        <taxon>Agaricomycotina</taxon>
        <taxon>Agaricomycetes</taxon>
        <taxon>Agaricomycetidae</taxon>
        <taxon>Agaricales</taxon>
        <taxon>Marasmiineae</taxon>
        <taxon>Physalacriaceae</taxon>
        <taxon>Cylindrobasidium</taxon>
    </lineage>
</organism>
<accession>A0A0D7BH71</accession>
<evidence type="ECO:0000313" key="2">
    <source>
        <dbReference type="EMBL" id="KIY68991.1"/>
    </source>
</evidence>